<evidence type="ECO:0000256" key="3">
    <source>
        <dbReference type="SAM" id="SignalP"/>
    </source>
</evidence>
<dbReference type="EnsemblMetazoa" id="CapteT211670">
    <property type="protein sequence ID" value="CapteP211670"/>
    <property type="gene ID" value="CapteG211670"/>
</dbReference>
<feature type="region of interest" description="Disordered" evidence="1">
    <location>
        <begin position="146"/>
        <end position="169"/>
    </location>
</feature>
<dbReference type="Proteomes" id="UP000014760">
    <property type="component" value="Unassembled WGS sequence"/>
</dbReference>
<feature type="region of interest" description="Disordered" evidence="1">
    <location>
        <begin position="506"/>
        <end position="542"/>
    </location>
</feature>
<evidence type="ECO:0000256" key="1">
    <source>
        <dbReference type="SAM" id="MobiDB-lite"/>
    </source>
</evidence>
<reference evidence="6" key="1">
    <citation type="submission" date="2012-12" db="EMBL/GenBank/DDBJ databases">
        <authorList>
            <person name="Hellsten U."/>
            <person name="Grimwood J."/>
            <person name="Chapman J.A."/>
            <person name="Shapiro H."/>
            <person name="Aerts A."/>
            <person name="Otillar R.P."/>
            <person name="Terry A.Y."/>
            <person name="Boore J.L."/>
            <person name="Simakov O."/>
            <person name="Marletaz F."/>
            <person name="Cho S.-J."/>
            <person name="Edsinger-Gonzales E."/>
            <person name="Havlak P."/>
            <person name="Kuo D.-H."/>
            <person name="Larsson T."/>
            <person name="Lv J."/>
            <person name="Arendt D."/>
            <person name="Savage R."/>
            <person name="Osoegawa K."/>
            <person name="de Jong P."/>
            <person name="Lindberg D.R."/>
            <person name="Seaver E.C."/>
            <person name="Weisblat D.A."/>
            <person name="Putnam N.H."/>
            <person name="Grigoriev I.V."/>
            <person name="Rokhsar D.S."/>
        </authorList>
    </citation>
    <scope>NUCLEOTIDE SEQUENCE</scope>
    <source>
        <strain evidence="6">I ESC-2004</strain>
    </source>
</reference>
<keyword evidence="2" id="KW-1133">Transmembrane helix</keyword>
<feature type="compositionally biased region" description="Low complexity" evidence="1">
    <location>
        <begin position="242"/>
        <end position="253"/>
    </location>
</feature>
<evidence type="ECO:0000313" key="4">
    <source>
        <dbReference type="EMBL" id="ELU07630.1"/>
    </source>
</evidence>
<organism evidence="4">
    <name type="scientific">Capitella teleta</name>
    <name type="common">Polychaete worm</name>
    <dbReference type="NCBI Taxonomy" id="283909"/>
    <lineage>
        <taxon>Eukaryota</taxon>
        <taxon>Metazoa</taxon>
        <taxon>Spiralia</taxon>
        <taxon>Lophotrochozoa</taxon>
        <taxon>Annelida</taxon>
        <taxon>Polychaeta</taxon>
        <taxon>Sedentaria</taxon>
        <taxon>Scolecida</taxon>
        <taxon>Capitellidae</taxon>
        <taxon>Capitella</taxon>
    </lineage>
</organism>
<proteinExistence type="predicted"/>
<feature type="region of interest" description="Disordered" evidence="1">
    <location>
        <begin position="100"/>
        <end position="131"/>
    </location>
</feature>
<dbReference type="EMBL" id="AMQN01006997">
    <property type="status" value="NOT_ANNOTATED_CDS"/>
    <property type="molecule type" value="Genomic_DNA"/>
</dbReference>
<dbReference type="AlphaFoldDB" id="R7UN53"/>
<feature type="region of interest" description="Disordered" evidence="1">
    <location>
        <begin position="312"/>
        <end position="344"/>
    </location>
</feature>
<name>R7UN53_CAPTE</name>
<protein>
    <recommendedName>
        <fullName evidence="7">MANSC domain-containing protein</fullName>
    </recommendedName>
</protein>
<keyword evidence="3" id="KW-0732">Signal</keyword>
<gene>
    <name evidence="4" type="ORF">CAPTEDRAFT_211670</name>
</gene>
<reference evidence="4 6" key="2">
    <citation type="journal article" date="2013" name="Nature">
        <title>Insights into bilaterian evolution from three spiralian genomes.</title>
        <authorList>
            <person name="Simakov O."/>
            <person name="Marletaz F."/>
            <person name="Cho S.J."/>
            <person name="Edsinger-Gonzales E."/>
            <person name="Havlak P."/>
            <person name="Hellsten U."/>
            <person name="Kuo D.H."/>
            <person name="Larsson T."/>
            <person name="Lv J."/>
            <person name="Arendt D."/>
            <person name="Savage R."/>
            <person name="Osoegawa K."/>
            <person name="de Jong P."/>
            <person name="Grimwood J."/>
            <person name="Chapman J.A."/>
            <person name="Shapiro H."/>
            <person name="Aerts A."/>
            <person name="Otillar R.P."/>
            <person name="Terry A.Y."/>
            <person name="Boore J.L."/>
            <person name="Grigoriev I.V."/>
            <person name="Lindberg D.R."/>
            <person name="Seaver E.C."/>
            <person name="Weisblat D.A."/>
            <person name="Putnam N.H."/>
            <person name="Rokhsar D.S."/>
        </authorList>
    </citation>
    <scope>NUCLEOTIDE SEQUENCE</scope>
    <source>
        <strain evidence="4 6">I ESC-2004</strain>
    </source>
</reference>
<dbReference type="HOGENOM" id="CLU_401838_0_0_1"/>
<accession>R7UN53</accession>
<keyword evidence="2" id="KW-0812">Transmembrane</keyword>
<evidence type="ECO:0000256" key="2">
    <source>
        <dbReference type="SAM" id="Phobius"/>
    </source>
</evidence>
<feature type="signal peptide" evidence="3">
    <location>
        <begin position="1"/>
        <end position="26"/>
    </location>
</feature>
<keyword evidence="2" id="KW-0472">Membrane</keyword>
<feature type="compositionally biased region" description="Low complexity" evidence="1">
    <location>
        <begin position="146"/>
        <end position="160"/>
    </location>
</feature>
<evidence type="ECO:0008006" key="7">
    <source>
        <dbReference type="Google" id="ProtNLM"/>
    </source>
</evidence>
<reference evidence="5" key="3">
    <citation type="submission" date="2015-06" db="UniProtKB">
        <authorList>
            <consortium name="EnsemblMetazoa"/>
        </authorList>
    </citation>
    <scope>IDENTIFICATION</scope>
</reference>
<feature type="compositionally biased region" description="Low complexity" evidence="1">
    <location>
        <begin position="100"/>
        <end position="124"/>
    </location>
</feature>
<sequence length="685" mass="76145">MDGVIPAWCKLLISISLWIIVDKVECLDSPPSPPKFPDIFQRTLKLPRYQGMFDKFRNENTVEGNCFCHRYLFNGRNYSASQRIPEDNCIITTQPPTTTVAQTTTTTTTSAATTTKVPPSTTSQFTRGSSTISTQKMPVIAPQTSVVPTNVPSTSSSETTWTDEESSSASPTLVLPKDIAVTDTLEEGLTVIIGVCAGIVGMIFVAAIFAVCRRCYVSPAARLKHDKIMRQRSDCQRIHTQISVTSSSSNSQPSTPPKEFINGYSDRMSKGTWATYDSDASRPNSSYRYNADEETAEDFRFNTIRAIEHPHALQTGFGETDADKTLPRKKMSKKDRKRFKVNDKRKSSMELNGIDTNSNDVASDAMCSKKGFSSVTLENELIQLDGGKVSYAPRKQSVHSKSDSIGTWSDKSADKSTGPLIEDDLVSDKNAELFAYSNPTFAAEVAITPPREFQDSSQEISRQESHVVLEPNIAIVHPVKKEQEEEPLQSDEDVQPVSVKQRASIFEAQKPVSESRKNSSSNNNCERKLSEGRNGMWNGKPAAHSLKSYPMLRDVTERVFQIKQNGVGLKQSTSGEIITVCIRMPNILHKVQTMNSKKDIVCDFSMAAYCTASCQCKLICRFWLHVEKRGCVTIDRHSRDGFPERQKAERLLNGEITSHELYQYGIRMLPTSGRKNEGCSFAGFG</sequence>
<feature type="compositionally biased region" description="Basic residues" evidence="1">
    <location>
        <begin position="327"/>
        <end position="339"/>
    </location>
</feature>
<feature type="region of interest" description="Disordered" evidence="1">
    <location>
        <begin position="242"/>
        <end position="265"/>
    </location>
</feature>
<feature type="transmembrane region" description="Helical" evidence="2">
    <location>
        <begin position="189"/>
        <end position="212"/>
    </location>
</feature>
<evidence type="ECO:0000313" key="6">
    <source>
        <dbReference type="Proteomes" id="UP000014760"/>
    </source>
</evidence>
<feature type="chain" id="PRO_5008788188" description="MANSC domain-containing protein" evidence="3">
    <location>
        <begin position="27"/>
        <end position="685"/>
    </location>
</feature>
<dbReference type="EMBL" id="KB299712">
    <property type="protein sequence ID" value="ELU07630.1"/>
    <property type="molecule type" value="Genomic_DNA"/>
</dbReference>
<keyword evidence="6" id="KW-1185">Reference proteome</keyword>
<evidence type="ECO:0000313" key="5">
    <source>
        <dbReference type="EnsemblMetazoa" id="CapteP211670"/>
    </source>
</evidence>